<dbReference type="GO" id="GO:0005200">
    <property type="term" value="F:structural constituent of cytoskeleton"/>
    <property type="evidence" value="ECO:0000318"/>
    <property type="project" value="GO_Central"/>
</dbReference>
<gene>
    <name evidence="9 11" type="primary">tbb-6</name>
    <name evidence="9" type="ORF">CELE_T04H1.9</name>
    <name evidence="11" type="ORF">T04H1.9</name>
</gene>
<accession>G5EF01</accession>
<comment type="subunit">
    <text evidence="6">Dimer of alpha and beta chains. A typical microtubule is a hollow water-filled tube with an outer diameter of 25 nm and an inner diameter of 15 nM. Alpha-beta heterodimers associate head-to-tail to form protofilaments running lengthwise along the microtubule wall with the beta-tubulin subunit facing the microtubule plus end conferring a structural polarity. Microtubules usually have 13 protofilaments but different protofilament numbers can be found in some organisms and specialized cells.</text>
</comment>
<evidence type="ECO:0000259" key="8">
    <source>
        <dbReference type="SMART" id="SM00865"/>
    </source>
</evidence>
<dbReference type="Pfam" id="PF03953">
    <property type="entry name" value="Tubulin_C"/>
    <property type="match status" value="1"/>
</dbReference>
<evidence type="ECO:0000256" key="6">
    <source>
        <dbReference type="RuleBase" id="RU000352"/>
    </source>
</evidence>
<dbReference type="Pfam" id="PF00091">
    <property type="entry name" value="Tubulin"/>
    <property type="match status" value="1"/>
</dbReference>
<dbReference type="PRINTS" id="PR01161">
    <property type="entry name" value="TUBULIN"/>
</dbReference>
<dbReference type="InterPro" id="IPR003008">
    <property type="entry name" value="Tubulin_FtsZ_GTPase"/>
</dbReference>
<dbReference type="GO" id="GO:0036499">
    <property type="term" value="P:PERK-mediated unfolded protein response"/>
    <property type="evidence" value="ECO:0007007"/>
    <property type="project" value="WormBase"/>
</dbReference>
<dbReference type="SMR" id="G5EF01"/>
<dbReference type="PIR" id="T22718">
    <property type="entry name" value="T22718"/>
</dbReference>
<dbReference type="FunFam" id="3.40.50.1440:FF:000103">
    <property type="entry name" value="Tubulin beta chain"/>
    <property type="match status" value="1"/>
</dbReference>
<dbReference type="PANTHER" id="PTHR11588">
    <property type="entry name" value="TUBULIN"/>
    <property type="match status" value="1"/>
</dbReference>
<reference evidence="9 10" key="1">
    <citation type="journal article" date="1998" name="Science">
        <title>Genome sequence of the nematode C. elegans: a platform for investigating biology.</title>
        <authorList>
            <consortium name="The C. elegans sequencing consortium"/>
            <person name="Sulson J.E."/>
            <person name="Waterston R."/>
        </authorList>
    </citation>
    <scope>NUCLEOTIDE SEQUENCE [LARGE SCALE GENOMIC DNA]</scope>
    <source>
        <strain evidence="9 10">Bristol N2</strain>
    </source>
</reference>
<dbReference type="CDD" id="cd02187">
    <property type="entry name" value="beta_tubulin"/>
    <property type="match status" value="1"/>
</dbReference>
<evidence type="ECO:0000256" key="1">
    <source>
        <dbReference type="ARBA" id="ARBA00001946"/>
    </source>
</evidence>
<keyword evidence="4 6" id="KW-0547">Nucleotide-binding</keyword>
<dbReference type="FunCoup" id="G5EF01">
    <property type="interactions" value="58"/>
</dbReference>
<keyword evidence="5 6" id="KW-0342">GTP-binding</keyword>
<dbReference type="EMBL" id="BX284605">
    <property type="protein sequence ID" value="CAB01587.2"/>
    <property type="molecule type" value="Genomic_DNA"/>
</dbReference>
<dbReference type="eggNOG" id="KOG1375">
    <property type="taxonomic scope" value="Eukaryota"/>
</dbReference>
<dbReference type="PhylomeDB" id="G5EF01"/>
<dbReference type="SMART" id="SM00865">
    <property type="entry name" value="Tubulin_C"/>
    <property type="match status" value="1"/>
</dbReference>
<keyword evidence="12" id="KW-1267">Proteomics identification</keyword>
<dbReference type="Gene3D" id="1.10.287.600">
    <property type="entry name" value="Helix hairpin bin"/>
    <property type="match status" value="1"/>
</dbReference>
<dbReference type="HOGENOM" id="CLU_015718_1_1_1"/>
<dbReference type="Reactome" id="R-CEL-983189">
    <property type="pathway name" value="Kinesins"/>
</dbReference>
<dbReference type="AlphaFoldDB" id="G5EF01"/>
<dbReference type="Bgee" id="WBGene00006539">
    <property type="expression patterns" value="Expressed in adult organism and 2 other cell types or tissues"/>
</dbReference>
<dbReference type="Proteomes" id="UP000001940">
    <property type="component" value="Chromosome V"/>
</dbReference>
<keyword evidence="3 6" id="KW-0493">Microtubule</keyword>
<dbReference type="Gene3D" id="3.40.50.1440">
    <property type="entry name" value="Tubulin/FtsZ, GTPase domain"/>
    <property type="match status" value="1"/>
</dbReference>
<proteinExistence type="evidence at protein level"/>
<dbReference type="InterPro" id="IPR037103">
    <property type="entry name" value="Tubulin/FtsZ-like_C"/>
</dbReference>
<dbReference type="KEGG" id="cel:CELE_T04H1.9"/>
<feature type="domain" description="Tubulin/FtsZ 2-layer sandwich" evidence="8">
    <location>
        <begin position="247"/>
        <end position="381"/>
    </location>
</feature>
<dbReference type="InterPro" id="IPR017975">
    <property type="entry name" value="Tubulin_CS"/>
</dbReference>
<dbReference type="Reactome" id="R-CEL-6798695">
    <property type="pathway name" value="Neutrophil degranulation"/>
</dbReference>
<dbReference type="OrthoDB" id="1662883at2759"/>
<dbReference type="InParanoid" id="G5EF01"/>
<dbReference type="InterPro" id="IPR008280">
    <property type="entry name" value="Tub_FtsZ_C"/>
</dbReference>
<dbReference type="GO" id="GO:0000278">
    <property type="term" value="P:mitotic cell cycle"/>
    <property type="evidence" value="ECO:0000318"/>
    <property type="project" value="GO_Central"/>
</dbReference>
<dbReference type="Gene3D" id="3.30.1330.20">
    <property type="entry name" value="Tubulin/FtsZ, C-terminal domain"/>
    <property type="match status" value="1"/>
</dbReference>
<dbReference type="InterPro" id="IPR018316">
    <property type="entry name" value="Tubulin/FtsZ_2-layer-sand-dom"/>
</dbReference>
<dbReference type="GO" id="GO:0005525">
    <property type="term" value="F:GTP binding"/>
    <property type="evidence" value="ECO:0000318"/>
    <property type="project" value="GO_Central"/>
</dbReference>
<dbReference type="PaxDb" id="6239-T04H1.9"/>
<keyword evidence="10" id="KW-1185">Reference proteome</keyword>
<evidence type="ECO:0007829" key="12">
    <source>
        <dbReference type="PeptideAtlas" id="G5EF01"/>
    </source>
</evidence>
<dbReference type="Reactome" id="R-CEL-6807878">
    <property type="pathway name" value="COPI-mediated anterograde transport"/>
</dbReference>
<protein>
    <recommendedName>
        <fullName evidence="6">Tubulin beta chain</fullName>
    </recommendedName>
</protein>
<evidence type="ECO:0000313" key="9">
    <source>
        <dbReference type="EMBL" id="CAB01587.2"/>
    </source>
</evidence>
<dbReference type="InterPro" id="IPR000217">
    <property type="entry name" value="Tubulin"/>
</dbReference>
<dbReference type="Reactome" id="R-CEL-6811434">
    <property type="pathway name" value="COPI-dependent Golgi-to-ER retrograde traffic"/>
</dbReference>
<dbReference type="CTD" id="179680"/>
<evidence type="ECO:0000256" key="5">
    <source>
        <dbReference type="ARBA" id="ARBA00023134"/>
    </source>
</evidence>
<comment type="cofactor">
    <cofactor evidence="1">
        <name>Mg(2+)</name>
        <dbReference type="ChEBI" id="CHEBI:18420"/>
    </cofactor>
</comment>
<dbReference type="RefSeq" id="NP_506075.2">
    <property type="nucleotide sequence ID" value="NM_073674.4"/>
</dbReference>
<dbReference type="InterPro" id="IPR036525">
    <property type="entry name" value="Tubulin/FtsZ_GTPase_sf"/>
</dbReference>
<dbReference type="InterPro" id="IPR023123">
    <property type="entry name" value="Tubulin_C"/>
</dbReference>
<comment type="similarity">
    <text evidence="2 6">Belongs to the tubulin family.</text>
</comment>
<evidence type="ECO:0000259" key="7">
    <source>
        <dbReference type="SMART" id="SM00864"/>
    </source>
</evidence>
<dbReference type="GO" id="GO:0005874">
    <property type="term" value="C:microtubule"/>
    <property type="evidence" value="ECO:0000318"/>
    <property type="project" value="GO_Central"/>
</dbReference>
<dbReference type="Reactome" id="R-CEL-6811436">
    <property type="pathway name" value="COPI-independent Golgi-to-ER retrograde traffic"/>
</dbReference>
<name>G5EF01_CAEEL</name>
<dbReference type="GO" id="GO:0005737">
    <property type="term" value="C:cytoplasm"/>
    <property type="evidence" value="ECO:0000318"/>
    <property type="project" value="GO_Central"/>
</dbReference>
<comment type="function">
    <text evidence="6">Tubulin is the major constituent of microtubules, a cylinder consisting of laterally associated linear protofilaments composed of alpha- and beta-tubulin heterodimers. Microtubules grow by the addition of GTP-tubulin dimers to the microtubule end, where a stabilizing cap forms. Below the cap, tubulin dimers are in GDP-bound state, owing to GTPase activity of alpha-tubulin.</text>
</comment>
<dbReference type="SMART" id="SM00864">
    <property type="entry name" value="Tubulin"/>
    <property type="match status" value="1"/>
</dbReference>
<sequence>MKEIINVQVGQCGNQIGAKFWEYISEEHGLQTDGTYKGDNGSQLERITSYYKEMEGRKYVPRAILVDLDPESINYVRSTQYGKLFDPENAVSGESGAGNNWSRGYYEQGAEIVDKVLSVIRREAEAADSLEGFQLIHSLGGGTGSGLGSLLISKLREEYSDKTLSTCSIIPSAKVSDTVVEPYNAILSMPHLMDNCDENFCIDNEAIFDICQYNLKLENRVTYGDLNHLASLALSGITTFQRFKGNLKTDIRKLNTAGSPRLHFFMTSFAPVYGKGIIDCQAFSISDLTQQVLDAKNIMTCNHNQGKFLSSAIIYRGQQTEKKDAEQIISVENEDPSEMIESLPKSTNTDVCDIPSRGLKTSATFIANSTAIQEPLKRISKQFAGLFRRKAFLHWYTMEESEFTDAENKVNDLISEFQQYEKVHSA</sequence>
<dbReference type="AGR" id="WB:WBGene00006539"/>
<dbReference type="GeneID" id="179680"/>
<dbReference type="PROSITE" id="PS00227">
    <property type="entry name" value="TUBULIN"/>
    <property type="match status" value="1"/>
</dbReference>
<evidence type="ECO:0000256" key="3">
    <source>
        <dbReference type="ARBA" id="ARBA00022701"/>
    </source>
</evidence>
<evidence type="ECO:0000313" key="11">
    <source>
        <dbReference type="WormBase" id="T04H1.9"/>
    </source>
</evidence>
<dbReference type="SUPFAM" id="SSF55307">
    <property type="entry name" value="Tubulin C-terminal domain-like"/>
    <property type="match status" value="1"/>
</dbReference>
<dbReference type="GO" id="GO:0000226">
    <property type="term" value="P:microtubule cytoskeleton organization"/>
    <property type="evidence" value="ECO:0000318"/>
    <property type="project" value="GO_Central"/>
</dbReference>
<dbReference type="PRINTS" id="PR01163">
    <property type="entry name" value="BETATUBULIN"/>
</dbReference>
<dbReference type="PeptideAtlas" id="G5EF01"/>
<dbReference type="SUPFAM" id="SSF52490">
    <property type="entry name" value="Tubulin nucleotide-binding domain-like"/>
    <property type="match status" value="1"/>
</dbReference>
<dbReference type="InterPro" id="IPR002453">
    <property type="entry name" value="Beta_tubulin"/>
</dbReference>
<dbReference type="GO" id="GO:0003924">
    <property type="term" value="F:GTPase activity"/>
    <property type="evidence" value="ECO:0007669"/>
    <property type="project" value="InterPro"/>
</dbReference>
<dbReference type="WormBase" id="T04H1.9">
    <property type="protein sequence ID" value="CE36500"/>
    <property type="gene ID" value="WBGene00006539"/>
    <property type="gene designation" value="tbb-6"/>
</dbReference>
<dbReference type="IntAct" id="G5EF01">
    <property type="interactions" value="1"/>
</dbReference>
<organism evidence="9 10">
    <name type="scientific">Caenorhabditis elegans</name>
    <dbReference type="NCBI Taxonomy" id="6239"/>
    <lineage>
        <taxon>Eukaryota</taxon>
        <taxon>Metazoa</taxon>
        <taxon>Ecdysozoa</taxon>
        <taxon>Nematoda</taxon>
        <taxon>Chromadorea</taxon>
        <taxon>Rhabditida</taxon>
        <taxon>Rhabditina</taxon>
        <taxon>Rhabditomorpha</taxon>
        <taxon>Rhabditoidea</taxon>
        <taxon>Rhabditidae</taxon>
        <taxon>Peloderinae</taxon>
        <taxon>Caenorhabditis</taxon>
    </lineage>
</organism>
<dbReference type="STRING" id="6239.T04H1.9.1"/>
<evidence type="ECO:0000256" key="4">
    <source>
        <dbReference type="ARBA" id="ARBA00022741"/>
    </source>
</evidence>
<evidence type="ECO:0000313" key="10">
    <source>
        <dbReference type="Proteomes" id="UP000001940"/>
    </source>
</evidence>
<dbReference type="Reactome" id="R-CEL-5620924">
    <property type="pathway name" value="Intraflagellar transport"/>
</dbReference>
<evidence type="ECO:0000256" key="2">
    <source>
        <dbReference type="ARBA" id="ARBA00009636"/>
    </source>
</evidence>
<feature type="domain" description="Tubulin/FtsZ GTPase" evidence="7">
    <location>
        <begin position="46"/>
        <end position="245"/>
    </location>
</feature>